<dbReference type="RefSeq" id="WP_132035831.1">
    <property type="nucleotide sequence ID" value="NZ_SMAI01000020.1"/>
</dbReference>
<keyword evidence="5" id="KW-1185">Reference proteome</keyword>
<accession>A0A4R3LL95</accession>
<reference evidence="4 5" key="1">
    <citation type="submission" date="2019-03" db="EMBL/GenBank/DDBJ databases">
        <title>Genomic Encyclopedia of Type Strains, Phase IV (KMG-IV): sequencing the most valuable type-strain genomes for metagenomic binning, comparative biology and taxonomic classification.</title>
        <authorList>
            <person name="Goeker M."/>
        </authorList>
    </citation>
    <scope>NUCLEOTIDE SEQUENCE [LARGE SCALE GENOMIC DNA]</scope>
    <source>
        <strain evidence="4 5">DSM 9035</strain>
    </source>
</reference>
<dbReference type="EMBL" id="SMAI01000020">
    <property type="protein sequence ID" value="TCT00994.1"/>
    <property type="molecule type" value="Genomic_DNA"/>
</dbReference>
<dbReference type="GO" id="GO:0006099">
    <property type="term" value="P:tricarboxylic acid cycle"/>
    <property type="evidence" value="ECO:0007669"/>
    <property type="project" value="TreeGrafter"/>
</dbReference>
<keyword evidence="3" id="KW-0143">Chaperone</keyword>
<dbReference type="OrthoDB" id="9807264at2"/>
<evidence type="ECO:0000256" key="3">
    <source>
        <dbReference type="ARBA" id="ARBA00023186"/>
    </source>
</evidence>
<comment type="similarity">
    <text evidence="1">Belongs to the SdhE FAD assembly factor family.</text>
</comment>
<protein>
    <recommendedName>
        <fullName evidence="2">FAD assembly factor SdhE</fullName>
    </recommendedName>
</protein>
<evidence type="ECO:0000256" key="1">
    <source>
        <dbReference type="ARBA" id="ARBA00008571"/>
    </source>
</evidence>
<dbReference type="SUPFAM" id="SSF109910">
    <property type="entry name" value="YgfY-like"/>
    <property type="match status" value="1"/>
</dbReference>
<dbReference type="Proteomes" id="UP000294664">
    <property type="component" value="Unassembled WGS sequence"/>
</dbReference>
<evidence type="ECO:0000313" key="4">
    <source>
        <dbReference type="EMBL" id="TCT00994.1"/>
    </source>
</evidence>
<gene>
    <name evidence="4" type="ORF">EDC64_12082</name>
</gene>
<dbReference type="PANTHER" id="PTHR12469">
    <property type="entry name" value="PROTEIN EMI5 HOMOLOG, MITOCHONDRIAL"/>
    <property type="match status" value="1"/>
</dbReference>
<dbReference type="InterPro" id="IPR005631">
    <property type="entry name" value="SDH"/>
</dbReference>
<proteinExistence type="inferred from homology"/>
<dbReference type="PANTHER" id="PTHR12469:SF2">
    <property type="entry name" value="SUCCINATE DEHYDROGENASE ASSEMBLY FACTOR 2, MITOCHONDRIAL"/>
    <property type="match status" value="1"/>
</dbReference>
<sequence>MTGATKSSAGLDLRRRRILFRAWHRGTREMDLLMGRFADAQIDQLSEAEVAEFETLIEVQDPDLFGWISGSLDVPADMDTPVFRKLKDWHLSGVGVPE</sequence>
<dbReference type="InterPro" id="IPR036714">
    <property type="entry name" value="SDH_sf"/>
</dbReference>
<comment type="caution">
    <text evidence="4">The sequence shown here is derived from an EMBL/GenBank/DDBJ whole genome shotgun (WGS) entry which is preliminary data.</text>
</comment>
<evidence type="ECO:0000313" key="5">
    <source>
        <dbReference type="Proteomes" id="UP000294664"/>
    </source>
</evidence>
<dbReference type="AlphaFoldDB" id="A0A4R3LL95"/>
<dbReference type="Gene3D" id="1.10.150.250">
    <property type="entry name" value="Flavinator of succinate dehydrogenase"/>
    <property type="match status" value="1"/>
</dbReference>
<organism evidence="4 5">
    <name type="scientific">Aquabacter spiritensis</name>
    <dbReference type="NCBI Taxonomy" id="933073"/>
    <lineage>
        <taxon>Bacteria</taxon>
        <taxon>Pseudomonadati</taxon>
        <taxon>Pseudomonadota</taxon>
        <taxon>Alphaproteobacteria</taxon>
        <taxon>Hyphomicrobiales</taxon>
        <taxon>Xanthobacteraceae</taxon>
        <taxon>Aquabacter</taxon>
    </lineage>
</organism>
<evidence type="ECO:0000256" key="2">
    <source>
        <dbReference type="ARBA" id="ARBA00019418"/>
    </source>
</evidence>
<dbReference type="Pfam" id="PF03937">
    <property type="entry name" value="Sdh5"/>
    <property type="match status" value="1"/>
</dbReference>
<name>A0A4R3LL95_9HYPH</name>